<dbReference type="EMBL" id="BMWE01000017">
    <property type="protein sequence ID" value="GGY39628.1"/>
    <property type="molecule type" value="Genomic_DNA"/>
</dbReference>
<gene>
    <name evidence="2" type="ORF">GCM10010384_53260</name>
</gene>
<evidence type="ECO:0000313" key="2">
    <source>
        <dbReference type="EMBL" id="GGY39628.1"/>
    </source>
</evidence>
<accession>A0ABQ3A7H0</accession>
<sequence>MPVQAQIVGADRPSPARSGRATGRRAAQMKRMRIEKTRRAVRTRRHPDEPFALPDLLDPRDPEIVRAKRLALEEQGGGDGS</sequence>
<name>A0ABQ3A7H0_9ACTN</name>
<evidence type="ECO:0000313" key="3">
    <source>
        <dbReference type="Proteomes" id="UP000653308"/>
    </source>
</evidence>
<keyword evidence="3" id="KW-1185">Reference proteome</keyword>
<reference evidence="3" key="1">
    <citation type="journal article" date="2019" name="Int. J. Syst. Evol. Microbiol.">
        <title>The Global Catalogue of Microorganisms (GCM) 10K type strain sequencing project: providing services to taxonomists for standard genome sequencing and annotation.</title>
        <authorList>
            <consortium name="The Broad Institute Genomics Platform"/>
            <consortium name="The Broad Institute Genome Sequencing Center for Infectious Disease"/>
            <person name="Wu L."/>
            <person name="Ma J."/>
        </authorList>
    </citation>
    <scope>NUCLEOTIDE SEQUENCE [LARGE SCALE GENOMIC DNA]</scope>
    <source>
        <strain evidence="3">JCM 4957</strain>
    </source>
</reference>
<feature type="compositionally biased region" description="Low complexity" evidence="1">
    <location>
        <begin position="16"/>
        <end position="26"/>
    </location>
</feature>
<feature type="region of interest" description="Disordered" evidence="1">
    <location>
        <begin position="1"/>
        <end position="58"/>
    </location>
</feature>
<comment type="caution">
    <text evidence="2">The sequence shown here is derived from an EMBL/GenBank/DDBJ whole genome shotgun (WGS) entry which is preliminary data.</text>
</comment>
<protein>
    <submittedName>
        <fullName evidence="2">Uncharacterized protein</fullName>
    </submittedName>
</protein>
<dbReference type="Proteomes" id="UP000653308">
    <property type="component" value="Unassembled WGS sequence"/>
</dbReference>
<proteinExistence type="predicted"/>
<organism evidence="2 3">
    <name type="scientific">Streptomyces djakartensis</name>
    <dbReference type="NCBI Taxonomy" id="68193"/>
    <lineage>
        <taxon>Bacteria</taxon>
        <taxon>Bacillati</taxon>
        <taxon>Actinomycetota</taxon>
        <taxon>Actinomycetes</taxon>
        <taxon>Kitasatosporales</taxon>
        <taxon>Streptomycetaceae</taxon>
        <taxon>Streptomyces</taxon>
    </lineage>
</organism>
<evidence type="ECO:0000256" key="1">
    <source>
        <dbReference type="SAM" id="MobiDB-lite"/>
    </source>
</evidence>